<feature type="region of interest" description="Disordered" evidence="7">
    <location>
        <begin position="300"/>
        <end position="326"/>
    </location>
</feature>
<dbReference type="Pfam" id="PF00230">
    <property type="entry name" value="MIP"/>
    <property type="match status" value="1"/>
</dbReference>
<keyword evidence="4 8" id="KW-1133">Transmembrane helix</keyword>
<dbReference type="eggNOG" id="COG0580">
    <property type="taxonomic scope" value="Bacteria"/>
</dbReference>
<protein>
    <submittedName>
        <fullName evidence="9">Aquaporin</fullName>
    </submittedName>
</protein>
<dbReference type="SUPFAM" id="SSF81338">
    <property type="entry name" value="Aquaporin-like"/>
    <property type="match status" value="1"/>
</dbReference>
<feature type="transmembrane region" description="Helical" evidence="8">
    <location>
        <begin position="99"/>
        <end position="120"/>
    </location>
</feature>
<evidence type="ECO:0000256" key="5">
    <source>
        <dbReference type="ARBA" id="ARBA00023136"/>
    </source>
</evidence>
<evidence type="ECO:0000256" key="3">
    <source>
        <dbReference type="ARBA" id="ARBA00022692"/>
    </source>
</evidence>
<keyword evidence="5 8" id="KW-0472">Membrane</keyword>
<dbReference type="PRINTS" id="PR00783">
    <property type="entry name" value="MINTRINSICP"/>
</dbReference>
<evidence type="ECO:0000256" key="7">
    <source>
        <dbReference type="SAM" id="MobiDB-lite"/>
    </source>
</evidence>
<dbReference type="STRING" id="288705.RSal33209_1492"/>
<keyword evidence="10" id="KW-1185">Reference proteome</keyword>
<feature type="transmembrane region" description="Helical" evidence="8">
    <location>
        <begin position="157"/>
        <end position="179"/>
    </location>
</feature>
<evidence type="ECO:0000256" key="4">
    <source>
        <dbReference type="ARBA" id="ARBA00022989"/>
    </source>
</evidence>
<dbReference type="InterPro" id="IPR034294">
    <property type="entry name" value="Aquaporin_transptr"/>
</dbReference>
<keyword evidence="3 6" id="KW-0812">Transmembrane</keyword>
<dbReference type="KEGG" id="rsa:RSal33209_1492"/>
<feature type="compositionally biased region" description="Basic and acidic residues" evidence="7">
    <location>
        <begin position="312"/>
        <end position="326"/>
    </location>
</feature>
<reference evidence="10" key="1">
    <citation type="journal article" date="2008" name="J. Bacteriol.">
        <title>Genome sequence of the fish pathogen Renibacterium salmoninarum suggests reductive evolution away from an environmental Arthrobacter ancestor.</title>
        <authorList>
            <person name="Wiens G.D."/>
            <person name="Rockey D.D."/>
            <person name="Wu Z."/>
            <person name="Chang J."/>
            <person name="Levy R."/>
            <person name="Crane S."/>
            <person name="Chen D.S."/>
            <person name="Capri G.R."/>
            <person name="Burnett J.R."/>
            <person name="Sudheesh P.S."/>
            <person name="Schipma M.J."/>
            <person name="Burd H."/>
            <person name="Bhattacharyya A."/>
            <person name="Rhodes L.D."/>
            <person name="Kaul R."/>
            <person name="Strom M.S."/>
        </authorList>
    </citation>
    <scope>NUCLEOTIDE SEQUENCE [LARGE SCALE GENOMIC DNA]</scope>
    <source>
        <strain evidence="10">ATCC 33209 / DSM 20767 / JCM 11484 / NBRC 15589 / NCIMB 2235</strain>
    </source>
</reference>
<feature type="transmembrane region" description="Helical" evidence="8">
    <location>
        <begin position="227"/>
        <end position="249"/>
    </location>
</feature>
<dbReference type="Proteomes" id="UP000002007">
    <property type="component" value="Chromosome"/>
</dbReference>
<sequence length="326" mass="33393">MAEAAVPTIITPEAAPKGHSLYARLGAEFLGTFIFIFAGIGGTLAVVQQNSASVQTALGFGLALVAVTVLFGKVSGGYFNPAVTLASAIAGRIKWLHALYYVVVQAVSALLAVLVLYVVFNSLPVFRTPSPNGGGVSAVFKAASNGFDASSTAQVPLYSAILIEVVATAVLVAVVLAAWRPTVNKAVAPIAIGFTYATLTLALLPLTNSGINPARTLSVAFFAGGDAIGQLWVFVLAPLVGAALAGLIYRGFVVPDGDGAKEAVAVVAEATDENVADAADEQAADGAPVKVATAEVPVDKSVKAEPSEDEAREFFDNKAKKTTDDK</sequence>
<dbReference type="EMBL" id="CP000910">
    <property type="protein sequence ID" value="ABY23228.1"/>
    <property type="molecule type" value="Genomic_DNA"/>
</dbReference>
<dbReference type="AlphaFoldDB" id="A9WNL0"/>
<comment type="subcellular location">
    <subcellularLocation>
        <location evidence="1">Membrane</location>
        <topology evidence="1">Multi-pass membrane protein</topology>
    </subcellularLocation>
</comment>
<dbReference type="InterPro" id="IPR000425">
    <property type="entry name" value="MIP"/>
</dbReference>
<comment type="similarity">
    <text evidence="2 6">Belongs to the MIP/aquaporin (TC 1.A.8) family.</text>
</comment>
<evidence type="ECO:0000313" key="10">
    <source>
        <dbReference type="Proteomes" id="UP000002007"/>
    </source>
</evidence>
<feature type="transmembrane region" description="Helical" evidence="8">
    <location>
        <begin position="186"/>
        <end position="207"/>
    </location>
</feature>
<evidence type="ECO:0000256" key="2">
    <source>
        <dbReference type="ARBA" id="ARBA00006175"/>
    </source>
</evidence>
<feature type="transmembrane region" description="Helical" evidence="8">
    <location>
        <begin position="58"/>
        <end position="79"/>
    </location>
</feature>
<dbReference type="GO" id="GO:0015250">
    <property type="term" value="F:water channel activity"/>
    <property type="evidence" value="ECO:0007669"/>
    <property type="project" value="TreeGrafter"/>
</dbReference>
<evidence type="ECO:0000256" key="6">
    <source>
        <dbReference type="RuleBase" id="RU000477"/>
    </source>
</evidence>
<dbReference type="PANTHER" id="PTHR19139">
    <property type="entry name" value="AQUAPORIN TRANSPORTER"/>
    <property type="match status" value="1"/>
</dbReference>
<evidence type="ECO:0000256" key="1">
    <source>
        <dbReference type="ARBA" id="ARBA00004141"/>
    </source>
</evidence>
<gene>
    <name evidence="9" type="ordered locus">RSal33209_1492</name>
</gene>
<dbReference type="Gene3D" id="1.20.1080.10">
    <property type="entry name" value="Glycerol uptake facilitator protein"/>
    <property type="match status" value="1"/>
</dbReference>
<dbReference type="PANTHER" id="PTHR19139:SF199">
    <property type="entry name" value="MIP17260P"/>
    <property type="match status" value="1"/>
</dbReference>
<accession>A9WNL0</accession>
<keyword evidence="6" id="KW-0813">Transport</keyword>
<proteinExistence type="inferred from homology"/>
<dbReference type="RefSeq" id="WP_012244907.1">
    <property type="nucleotide sequence ID" value="NC_010168.1"/>
</dbReference>
<dbReference type="InterPro" id="IPR023271">
    <property type="entry name" value="Aquaporin-like"/>
</dbReference>
<evidence type="ECO:0000256" key="8">
    <source>
        <dbReference type="SAM" id="Phobius"/>
    </source>
</evidence>
<evidence type="ECO:0000313" key="9">
    <source>
        <dbReference type="EMBL" id="ABY23228.1"/>
    </source>
</evidence>
<feature type="transmembrane region" description="Helical" evidence="8">
    <location>
        <begin position="25"/>
        <end position="46"/>
    </location>
</feature>
<dbReference type="GO" id="GO:0005886">
    <property type="term" value="C:plasma membrane"/>
    <property type="evidence" value="ECO:0007669"/>
    <property type="project" value="TreeGrafter"/>
</dbReference>
<name>A9WNL0_RENSM</name>
<organism evidence="9 10">
    <name type="scientific">Renibacterium salmoninarum (strain ATCC 33209 / DSM 20767 / JCM 11484 / NBRC 15589 / NCIMB 2235)</name>
    <dbReference type="NCBI Taxonomy" id="288705"/>
    <lineage>
        <taxon>Bacteria</taxon>
        <taxon>Bacillati</taxon>
        <taxon>Actinomycetota</taxon>
        <taxon>Actinomycetes</taxon>
        <taxon>Micrococcales</taxon>
        <taxon>Micrococcaceae</taxon>
        <taxon>Renibacterium</taxon>
    </lineage>
</organism>
<dbReference type="HOGENOM" id="CLU_057061_0_0_11"/>